<evidence type="ECO:0000313" key="1">
    <source>
        <dbReference type="EMBL" id="KAG2410175.1"/>
    </source>
</evidence>
<reference evidence="1 2" key="1">
    <citation type="submission" date="2020-05" db="EMBL/GenBank/DDBJ databases">
        <title>Vigna angularis (adzuki bean) Var. LongXiaoDou No. 4 denovo assembly.</title>
        <authorList>
            <person name="Xiang H."/>
        </authorList>
    </citation>
    <scope>NUCLEOTIDE SEQUENCE [LARGE SCALE GENOMIC DNA]</scope>
    <source>
        <tissue evidence="1">Leaf</tissue>
    </source>
</reference>
<protein>
    <submittedName>
        <fullName evidence="1">Uncharacterized protein</fullName>
    </submittedName>
</protein>
<dbReference type="Proteomes" id="UP000743370">
    <property type="component" value="Unassembled WGS sequence"/>
</dbReference>
<gene>
    <name evidence="1" type="ORF">HKW66_Vig0008400</name>
</gene>
<sequence>MHPRTDFLLRSPLRLPYPRKHGVPVQIKSRTRPGVSTPCFIGKPCLSHPPVILKT</sequence>
<comment type="caution">
    <text evidence="1">The sequence shown here is derived from an EMBL/GenBank/DDBJ whole genome shotgun (WGS) entry which is preliminary data.</text>
</comment>
<organism evidence="1 2">
    <name type="scientific">Phaseolus angularis</name>
    <name type="common">Azuki bean</name>
    <name type="synonym">Vigna angularis</name>
    <dbReference type="NCBI Taxonomy" id="3914"/>
    <lineage>
        <taxon>Eukaryota</taxon>
        <taxon>Viridiplantae</taxon>
        <taxon>Streptophyta</taxon>
        <taxon>Embryophyta</taxon>
        <taxon>Tracheophyta</taxon>
        <taxon>Spermatophyta</taxon>
        <taxon>Magnoliopsida</taxon>
        <taxon>eudicotyledons</taxon>
        <taxon>Gunneridae</taxon>
        <taxon>Pentapetalae</taxon>
        <taxon>rosids</taxon>
        <taxon>fabids</taxon>
        <taxon>Fabales</taxon>
        <taxon>Fabaceae</taxon>
        <taxon>Papilionoideae</taxon>
        <taxon>50 kb inversion clade</taxon>
        <taxon>NPAAA clade</taxon>
        <taxon>indigoferoid/millettioid clade</taxon>
        <taxon>Phaseoleae</taxon>
        <taxon>Vigna</taxon>
    </lineage>
</organism>
<dbReference type="EMBL" id="JABFOF010000001">
    <property type="protein sequence ID" value="KAG2410175.1"/>
    <property type="molecule type" value="Genomic_DNA"/>
</dbReference>
<accession>A0A8T0LIC6</accession>
<evidence type="ECO:0000313" key="2">
    <source>
        <dbReference type="Proteomes" id="UP000743370"/>
    </source>
</evidence>
<dbReference type="AlphaFoldDB" id="A0A8T0LIC6"/>
<proteinExistence type="predicted"/>
<name>A0A8T0LIC6_PHAAN</name>